<dbReference type="EMBL" id="QRZM01000004">
    <property type="protein sequence ID" value="RGV76049.1"/>
    <property type="molecule type" value="Genomic_DNA"/>
</dbReference>
<keyword evidence="8" id="KW-0276">Fatty acid metabolism</keyword>
<dbReference type="InterPro" id="IPR052365">
    <property type="entry name" value="THEM4/THEM5_acyl-CoA_thioest"/>
</dbReference>
<sequence length="136" mass="14909">MRRMESDNCFVCGSLNPIGLHLDITEGEGWARALWTVEKPYVGYEGMLHGGIMASIMDDLMAHALYYTDLDVVTAHLELDYKAPVHVGERIECEAQVTEFGTGRSIRAQGTIKREGAVAARAKGVMVIVKALGQEV</sequence>
<evidence type="ECO:0000256" key="18">
    <source>
        <dbReference type="ARBA" id="ARBA00043210"/>
    </source>
</evidence>
<evidence type="ECO:0000256" key="9">
    <source>
        <dbReference type="ARBA" id="ARBA00022946"/>
    </source>
</evidence>
<evidence type="ECO:0000256" key="11">
    <source>
        <dbReference type="ARBA" id="ARBA00023136"/>
    </source>
</evidence>
<comment type="catalytic activity">
    <reaction evidence="14">
        <text>(9Z)-octadecenoyl-CoA + H2O = (9Z)-octadecenoate + CoA + H(+)</text>
        <dbReference type="Rhea" id="RHEA:40139"/>
        <dbReference type="ChEBI" id="CHEBI:15377"/>
        <dbReference type="ChEBI" id="CHEBI:15378"/>
        <dbReference type="ChEBI" id="CHEBI:30823"/>
        <dbReference type="ChEBI" id="CHEBI:57287"/>
        <dbReference type="ChEBI" id="CHEBI:57387"/>
    </reaction>
    <physiologicalReaction direction="left-to-right" evidence="14">
        <dbReference type="Rhea" id="RHEA:40140"/>
    </physiologicalReaction>
</comment>
<comment type="similarity">
    <text evidence="15">Belongs to the THEM4/THEM5 thioesterase family.</text>
</comment>
<evidence type="ECO:0000256" key="21">
    <source>
        <dbReference type="ARBA" id="ARBA00047969"/>
    </source>
</evidence>
<feature type="domain" description="Thioesterase" evidence="24">
    <location>
        <begin position="46"/>
        <end position="114"/>
    </location>
</feature>
<name>A0A412Z7X5_9FIRM</name>
<comment type="catalytic activity">
    <reaction evidence="13">
        <text>(5Z,8Z,11Z,14Z)-eicosatetraenoyl-CoA + H2O = (5Z,8Z,11Z,14Z)-eicosatetraenoate + CoA + H(+)</text>
        <dbReference type="Rhea" id="RHEA:40151"/>
        <dbReference type="ChEBI" id="CHEBI:15377"/>
        <dbReference type="ChEBI" id="CHEBI:15378"/>
        <dbReference type="ChEBI" id="CHEBI:32395"/>
        <dbReference type="ChEBI" id="CHEBI:57287"/>
        <dbReference type="ChEBI" id="CHEBI:57368"/>
    </reaction>
    <physiologicalReaction direction="left-to-right" evidence="13">
        <dbReference type="Rhea" id="RHEA:40152"/>
    </physiologicalReaction>
</comment>
<dbReference type="PANTHER" id="PTHR12418">
    <property type="entry name" value="ACYL-COENZYME A THIOESTERASE THEM4"/>
    <property type="match status" value="1"/>
</dbReference>
<evidence type="ECO:0000256" key="3">
    <source>
        <dbReference type="ARBA" id="ARBA00004632"/>
    </source>
</evidence>
<dbReference type="InterPro" id="IPR006683">
    <property type="entry name" value="Thioestr_dom"/>
</dbReference>
<evidence type="ECO:0000256" key="19">
    <source>
        <dbReference type="ARBA" id="ARBA00047588"/>
    </source>
</evidence>
<evidence type="ECO:0000313" key="25">
    <source>
        <dbReference type="EMBL" id="RGV76049.1"/>
    </source>
</evidence>
<evidence type="ECO:0000259" key="24">
    <source>
        <dbReference type="Pfam" id="PF03061"/>
    </source>
</evidence>
<keyword evidence="9" id="KW-0809">Transit peptide</keyword>
<reference evidence="25 26" key="1">
    <citation type="submission" date="2018-08" db="EMBL/GenBank/DDBJ databases">
        <title>A genome reference for cultivated species of the human gut microbiota.</title>
        <authorList>
            <person name="Zou Y."/>
            <person name="Xue W."/>
            <person name="Luo G."/>
        </authorList>
    </citation>
    <scope>NUCLEOTIDE SEQUENCE [LARGE SCALE GENOMIC DNA]</scope>
    <source>
        <strain evidence="25 26">AF14-18</strain>
    </source>
</reference>
<evidence type="ECO:0000256" key="2">
    <source>
        <dbReference type="ARBA" id="ARBA00004496"/>
    </source>
</evidence>
<evidence type="ECO:0000256" key="22">
    <source>
        <dbReference type="ARBA" id="ARBA00048074"/>
    </source>
</evidence>
<evidence type="ECO:0000256" key="12">
    <source>
        <dbReference type="ARBA" id="ARBA00023273"/>
    </source>
</evidence>
<dbReference type="CDD" id="cd03443">
    <property type="entry name" value="PaaI_thioesterase"/>
    <property type="match status" value="1"/>
</dbReference>
<keyword evidence="11" id="KW-0472">Membrane</keyword>
<dbReference type="PANTHER" id="PTHR12418:SF19">
    <property type="entry name" value="ACYL-COENZYME A THIOESTERASE THEM4"/>
    <property type="match status" value="1"/>
</dbReference>
<evidence type="ECO:0000256" key="16">
    <source>
        <dbReference type="ARBA" id="ARBA00038848"/>
    </source>
</evidence>
<evidence type="ECO:0000256" key="13">
    <source>
        <dbReference type="ARBA" id="ARBA00035852"/>
    </source>
</evidence>
<evidence type="ECO:0000256" key="6">
    <source>
        <dbReference type="ARBA" id="ARBA00022703"/>
    </source>
</evidence>
<keyword evidence="7" id="KW-0378">Hydrolase</keyword>
<evidence type="ECO:0000256" key="17">
    <source>
        <dbReference type="ARBA" id="ARBA00040123"/>
    </source>
</evidence>
<evidence type="ECO:0000256" key="20">
    <source>
        <dbReference type="ARBA" id="ARBA00047734"/>
    </source>
</evidence>
<keyword evidence="10" id="KW-0443">Lipid metabolism</keyword>
<dbReference type="GO" id="GO:0016787">
    <property type="term" value="F:hydrolase activity"/>
    <property type="evidence" value="ECO:0007669"/>
    <property type="project" value="UniProtKB-KW"/>
</dbReference>
<comment type="catalytic activity">
    <reaction evidence="22">
        <text>dodecanoyl-CoA + H2O = dodecanoate + CoA + H(+)</text>
        <dbReference type="Rhea" id="RHEA:30135"/>
        <dbReference type="ChEBI" id="CHEBI:15377"/>
        <dbReference type="ChEBI" id="CHEBI:15378"/>
        <dbReference type="ChEBI" id="CHEBI:18262"/>
        <dbReference type="ChEBI" id="CHEBI:57287"/>
        <dbReference type="ChEBI" id="CHEBI:57375"/>
    </reaction>
    <physiologicalReaction direction="left-to-right" evidence="22">
        <dbReference type="Rhea" id="RHEA:30136"/>
    </physiologicalReaction>
</comment>
<keyword evidence="4" id="KW-1003">Cell membrane</keyword>
<dbReference type="GO" id="GO:0005737">
    <property type="term" value="C:cytoplasm"/>
    <property type="evidence" value="ECO:0007669"/>
    <property type="project" value="UniProtKB-SubCell"/>
</dbReference>
<evidence type="ECO:0000256" key="10">
    <source>
        <dbReference type="ARBA" id="ARBA00023098"/>
    </source>
</evidence>
<dbReference type="Pfam" id="PF03061">
    <property type="entry name" value="4HBT"/>
    <property type="match status" value="1"/>
</dbReference>
<dbReference type="AlphaFoldDB" id="A0A412Z7X5"/>
<comment type="catalytic activity">
    <reaction evidence="19">
        <text>octanoyl-CoA + H2O = octanoate + CoA + H(+)</text>
        <dbReference type="Rhea" id="RHEA:30143"/>
        <dbReference type="ChEBI" id="CHEBI:15377"/>
        <dbReference type="ChEBI" id="CHEBI:15378"/>
        <dbReference type="ChEBI" id="CHEBI:25646"/>
        <dbReference type="ChEBI" id="CHEBI:57287"/>
        <dbReference type="ChEBI" id="CHEBI:57386"/>
    </reaction>
    <physiologicalReaction direction="left-to-right" evidence="19">
        <dbReference type="Rhea" id="RHEA:30144"/>
    </physiologicalReaction>
</comment>
<dbReference type="EC" id="3.1.2.2" evidence="16"/>
<dbReference type="RefSeq" id="WP_002572226.1">
    <property type="nucleotide sequence ID" value="NZ_CAUHGS010000003.1"/>
</dbReference>
<comment type="caution">
    <text evidence="25">The sequence shown here is derived from an EMBL/GenBank/DDBJ whole genome shotgun (WGS) entry which is preliminary data.</text>
</comment>
<dbReference type="GO" id="GO:0016020">
    <property type="term" value="C:membrane"/>
    <property type="evidence" value="ECO:0007669"/>
    <property type="project" value="UniProtKB-SubCell"/>
</dbReference>
<comment type="subcellular location">
    <subcellularLocation>
        <location evidence="3">Cell projection</location>
        <location evidence="3">Ruffle membrane</location>
    </subcellularLocation>
    <subcellularLocation>
        <location evidence="2">Cytoplasm</location>
    </subcellularLocation>
    <subcellularLocation>
        <location evidence="1">Membrane</location>
        <topology evidence="1">Peripheral membrane protein</topology>
    </subcellularLocation>
</comment>
<evidence type="ECO:0000256" key="15">
    <source>
        <dbReference type="ARBA" id="ARBA00038456"/>
    </source>
</evidence>
<keyword evidence="12" id="KW-0966">Cell projection</keyword>
<dbReference type="Proteomes" id="UP000284543">
    <property type="component" value="Unassembled WGS sequence"/>
</dbReference>
<keyword evidence="6" id="KW-0053">Apoptosis</keyword>
<dbReference type="GO" id="GO:0006631">
    <property type="term" value="P:fatty acid metabolic process"/>
    <property type="evidence" value="ECO:0007669"/>
    <property type="project" value="UniProtKB-KW"/>
</dbReference>
<dbReference type="InterPro" id="IPR029069">
    <property type="entry name" value="HotDog_dom_sf"/>
</dbReference>
<organism evidence="25 26">
    <name type="scientific">Enterocloster bolteae</name>
    <dbReference type="NCBI Taxonomy" id="208479"/>
    <lineage>
        <taxon>Bacteria</taxon>
        <taxon>Bacillati</taxon>
        <taxon>Bacillota</taxon>
        <taxon>Clostridia</taxon>
        <taxon>Lachnospirales</taxon>
        <taxon>Lachnospiraceae</taxon>
        <taxon>Enterocloster</taxon>
    </lineage>
</organism>
<evidence type="ECO:0000256" key="23">
    <source>
        <dbReference type="ARBA" id="ARBA00048180"/>
    </source>
</evidence>
<accession>A0A412Z7X5</accession>
<comment type="catalytic activity">
    <reaction evidence="20">
        <text>hexadecanoyl-CoA + H2O = hexadecanoate + CoA + H(+)</text>
        <dbReference type="Rhea" id="RHEA:16645"/>
        <dbReference type="ChEBI" id="CHEBI:7896"/>
        <dbReference type="ChEBI" id="CHEBI:15377"/>
        <dbReference type="ChEBI" id="CHEBI:15378"/>
        <dbReference type="ChEBI" id="CHEBI:57287"/>
        <dbReference type="ChEBI" id="CHEBI:57379"/>
        <dbReference type="EC" id="3.1.2.2"/>
    </reaction>
    <physiologicalReaction direction="left-to-right" evidence="20">
        <dbReference type="Rhea" id="RHEA:16646"/>
    </physiologicalReaction>
</comment>
<gene>
    <name evidence="25" type="ORF">DWW02_11765</name>
</gene>
<evidence type="ECO:0000256" key="1">
    <source>
        <dbReference type="ARBA" id="ARBA00004170"/>
    </source>
</evidence>
<evidence type="ECO:0000256" key="8">
    <source>
        <dbReference type="ARBA" id="ARBA00022832"/>
    </source>
</evidence>
<keyword evidence="5" id="KW-0963">Cytoplasm</keyword>
<evidence type="ECO:0000256" key="7">
    <source>
        <dbReference type="ARBA" id="ARBA00022801"/>
    </source>
</evidence>
<comment type="catalytic activity">
    <reaction evidence="21">
        <text>decanoyl-CoA + H2O = decanoate + CoA + H(+)</text>
        <dbReference type="Rhea" id="RHEA:40059"/>
        <dbReference type="ChEBI" id="CHEBI:15377"/>
        <dbReference type="ChEBI" id="CHEBI:15378"/>
        <dbReference type="ChEBI" id="CHEBI:27689"/>
        <dbReference type="ChEBI" id="CHEBI:57287"/>
        <dbReference type="ChEBI" id="CHEBI:61430"/>
    </reaction>
    <physiologicalReaction direction="left-to-right" evidence="21">
        <dbReference type="Rhea" id="RHEA:40060"/>
    </physiologicalReaction>
</comment>
<evidence type="ECO:0000313" key="26">
    <source>
        <dbReference type="Proteomes" id="UP000284543"/>
    </source>
</evidence>
<evidence type="ECO:0000256" key="14">
    <source>
        <dbReference type="ARBA" id="ARBA00037002"/>
    </source>
</evidence>
<comment type="catalytic activity">
    <reaction evidence="23">
        <text>tetradecanoyl-CoA + H2O = tetradecanoate + CoA + H(+)</text>
        <dbReference type="Rhea" id="RHEA:40119"/>
        <dbReference type="ChEBI" id="CHEBI:15377"/>
        <dbReference type="ChEBI" id="CHEBI:15378"/>
        <dbReference type="ChEBI" id="CHEBI:30807"/>
        <dbReference type="ChEBI" id="CHEBI:57287"/>
        <dbReference type="ChEBI" id="CHEBI:57385"/>
    </reaction>
    <physiologicalReaction direction="left-to-right" evidence="23">
        <dbReference type="Rhea" id="RHEA:40120"/>
    </physiologicalReaction>
</comment>
<dbReference type="Gene3D" id="3.10.129.10">
    <property type="entry name" value="Hotdog Thioesterase"/>
    <property type="match status" value="1"/>
</dbReference>
<protein>
    <recommendedName>
        <fullName evidence="17">Acyl-coenzyme A thioesterase THEM4</fullName>
        <ecNumber evidence="16">3.1.2.2</ecNumber>
    </recommendedName>
    <alternativeName>
        <fullName evidence="18">Thioesterase superfamily member 4</fullName>
    </alternativeName>
</protein>
<evidence type="ECO:0000256" key="5">
    <source>
        <dbReference type="ARBA" id="ARBA00022490"/>
    </source>
</evidence>
<evidence type="ECO:0000256" key="4">
    <source>
        <dbReference type="ARBA" id="ARBA00022475"/>
    </source>
</evidence>
<dbReference type="SUPFAM" id="SSF54637">
    <property type="entry name" value="Thioesterase/thiol ester dehydrase-isomerase"/>
    <property type="match status" value="1"/>
</dbReference>
<proteinExistence type="inferred from homology"/>